<keyword evidence="4" id="KW-1185">Reference proteome</keyword>
<evidence type="ECO:0000313" key="3">
    <source>
        <dbReference type="EMBL" id="KAH7302977.1"/>
    </source>
</evidence>
<dbReference type="SUPFAM" id="SSF48403">
    <property type="entry name" value="Ankyrin repeat"/>
    <property type="match status" value="1"/>
</dbReference>
<dbReference type="OrthoDB" id="539213at2759"/>
<accession>A0A8K0WIK8</accession>
<name>A0A8K0WIK8_9HYPO</name>
<dbReference type="Pfam" id="PF12796">
    <property type="entry name" value="Ank_2"/>
    <property type="match status" value="1"/>
</dbReference>
<proteinExistence type="predicted"/>
<dbReference type="PANTHER" id="PTHR24198">
    <property type="entry name" value="ANKYRIN REPEAT AND PROTEIN KINASE DOMAIN-CONTAINING PROTEIN"/>
    <property type="match status" value="1"/>
</dbReference>
<evidence type="ECO:0000313" key="4">
    <source>
        <dbReference type="Proteomes" id="UP000813444"/>
    </source>
</evidence>
<dbReference type="InterPro" id="IPR002110">
    <property type="entry name" value="Ankyrin_rpt"/>
</dbReference>
<comment type="caution">
    <text evidence="3">The sequence shown here is derived from an EMBL/GenBank/DDBJ whole genome shotgun (WGS) entry which is preliminary data.</text>
</comment>
<dbReference type="AlphaFoldDB" id="A0A8K0WIK8"/>
<dbReference type="Gene3D" id="1.25.40.20">
    <property type="entry name" value="Ankyrin repeat-containing domain"/>
    <property type="match status" value="1"/>
</dbReference>
<dbReference type="InterPro" id="IPR036770">
    <property type="entry name" value="Ankyrin_rpt-contain_sf"/>
</dbReference>
<evidence type="ECO:0000256" key="2">
    <source>
        <dbReference type="ARBA" id="ARBA00023043"/>
    </source>
</evidence>
<dbReference type="EMBL" id="JAGPNK010000043">
    <property type="protein sequence ID" value="KAH7302977.1"/>
    <property type="molecule type" value="Genomic_DNA"/>
</dbReference>
<feature type="non-terminal residue" evidence="3">
    <location>
        <position position="1"/>
    </location>
</feature>
<feature type="non-terminal residue" evidence="3">
    <location>
        <position position="176"/>
    </location>
</feature>
<dbReference type="PANTHER" id="PTHR24198:SF165">
    <property type="entry name" value="ANKYRIN REPEAT-CONTAINING PROTEIN-RELATED"/>
    <property type="match status" value="1"/>
</dbReference>
<dbReference type="Proteomes" id="UP000813444">
    <property type="component" value="Unassembled WGS sequence"/>
</dbReference>
<organism evidence="3 4">
    <name type="scientific">Stachybotrys elegans</name>
    <dbReference type="NCBI Taxonomy" id="80388"/>
    <lineage>
        <taxon>Eukaryota</taxon>
        <taxon>Fungi</taxon>
        <taxon>Dikarya</taxon>
        <taxon>Ascomycota</taxon>
        <taxon>Pezizomycotina</taxon>
        <taxon>Sordariomycetes</taxon>
        <taxon>Hypocreomycetidae</taxon>
        <taxon>Hypocreales</taxon>
        <taxon>Stachybotryaceae</taxon>
        <taxon>Stachybotrys</taxon>
    </lineage>
</organism>
<sequence>SAKGHIDIVNLLLGHPSINAREIDGLGRTALFLASRFGQHQVVQSLFSDNRIDTQATDIYSSTCLFPAVANGHLDVAKLLIARGMVIEKQNSFGRDMAWWALNVGNPQMADWIAQHSGQSGGQAGDTAIRDNITTSIFDCRSAWCDAYTLSTPDGCEYYCDNCGSVYLCRDCFDRT</sequence>
<keyword evidence="1" id="KW-0677">Repeat</keyword>
<reference evidence="3" key="1">
    <citation type="journal article" date="2021" name="Nat. Commun.">
        <title>Genetic determinants of endophytism in the Arabidopsis root mycobiome.</title>
        <authorList>
            <person name="Mesny F."/>
            <person name="Miyauchi S."/>
            <person name="Thiergart T."/>
            <person name="Pickel B."/>
            <person name="Atanasova L."/>
            <person name="Karlsson M."/>
            <person name="Huettel B."/>
            <person name="Barry K.W."/>
            <person name="Haridas S."/>
            <person name="Chen C."/>
            <person name="Bauer D."/>
            <person name="Andreopoulos W."/>
            <person name="Pangilinan J."/>
            <person name="LaButti K."/>
            <person name="Riley R."/>
            <person name="Lipzen A."/>
            <person name="Clum A."/>
            <person name="Drula E."/>
            <person name="Henrissat B."/>
            <person name="Kohler A."/>
            <person name="Grigoriev I.V."/>
            <person name="Martin F.M."/>
            <person name="Hacquard S."/>
        </authorList>
    </citation>
    <scope>NUCLEOTIDE SEQUENCE</scope>
    <source>
        <strain evidence="3">MPI-CAGE-CH-0235</strain>
    </source>
</reference>
<protein>
    <submittedName>
        <fullName evidence="3">Ankyrin repeat-containing domain protein</fullName>
    </submittedName>
</protein>
<dbReference type="SMART" id="SM00248">
    <property type="entry name" value="ANK"/>
    <property type="match status" value="2"/>
</dbReference>
<gene>
    <name evidence="3" type="ORF">B0I35DRAFT_331200</name>
</gene>
<evidence type="ECO:0000256" key="1">
    <source>
        <dbReference type="ARBA" id="ARBA00022737"/>
    </source>
</evidence>
<keyword evidence="2" id="KW-0040">ANK repeat</keyword>